<proteinExistence type="predicted"/>
<gene>
    <name evidence="1" type="ORF">C1645_877215</name>
</gene>
<dbReference type="AlphaFoldDB" id="A0A397SRR5"/>
<reference evidence="1 2" key="1">
    <citation type="submission" date="2018-06" db="EMBL/GenBank/DDBJ databases">
        <title>Comparative genomics reveals the genomic features of Rhizophagus irregularis, R. cerebriforme, R. diaphanum and Gigaspora rosea, and their symbiotic lifestyle signature.</title>
        <authorList>
            <person name="Morin E."/>
            <person name="San Clemente H."/>
            <person name="Chen E.C.H."/>
            <person name="De La Providencia I."/>
            <person name="Hainaut M."/>
            <person name="Kuo A."/>
            <person name="Kohler A."/>
            <person name="Murat C."/>
            <person name="Tang N."/>
            <person name="Roy S."/>
            <person name="Loubradou J."/>
            <person name="Henrissat B."/>
            <person name="Grigoriev I.V."/>
            <person name="Corradi N."/>
            <person name="Roux C."/>
            <person name="Martin F.M."/>
        </authorList>
    </citation>
    <scope>NUCLEOTIDE SEQUENCE [LARGE SCALE GENOMIC DNA]</scope>
    <source>
        <strain evidence="1 2">DAOM 227022</strain>
    </source>
</reference>
<comment type="caution">
    <text evidence="1">The sequence shown here is derived from an EMBL/GenBank/DDBJ whole genome shotgun (WGS) entry which is preliminary data.</text>
</comment>
<evidence type="ECO:0000313" key="1">
    <source>
        <dbReference type="EMBL" id="RIA88688.1"/>
    </source>
</evidence>
<dbReference type="EMBL" id="QKYT01000252">
    <property type="protein sequence ID" value="RIA88688.1"/>
    <property type="molecule type" value="Genomic_DNA"/>
</dbReference>
<dbReference type="OrthoDB" id="2442185at2759"/>
<evidence type="ECO:0000313" key="2">
    <source>
        <dbReference type="Proteomes" id="UP000265703"/>
    </source>
</evidence>
<protein>
    <submittedName>
        <fullName evidence="1">Uncharacterized protein</fullName>
    </submittedName>
</protein>
<accession>A0A397SRR5</accession>
<dbReference type="Proteomes" id="UP000265703">
    <property type="component" value="Unassembled WGS sequence"/>
</dbReference>
<sequence length="323" mass="36105">MTYTPLSSYTPNPDVLNMKELQIKMAQSIKHFSEIQKIKINDNDFIQEKVRQISDQRVKFRKFVEDSINHSLRMCTHADDLIIFAEHCEDDDISSEELLERLRTLLSNARQYKIKAELLKNVLNRVRVSLDVIVEEITKYNFNPERTDTTADKVTDEALSYAKGGLLTAGIGTMAAIAAAPFTAGTSLAVIPIAEAIVGLGALTILGGAATTTVSTVVAGGSSVVSGVQHYNLKREQFSRFLEMQKGLEKINEIITDFESHWGKQIVEIEDIIEKLNPSYRDGRRLVRTLARTISAKAKKIRIDSESYSVNIRQALNRNSISS</sequence>
<keyword evidence="2" id="KW-1185">Reference proteome</keyword>
<name>A0A397SRR5_9GLOM</name>
<organism evidence="1 2">
    <name type="scientific">Glomus cerebriforme</name>
    <dbReference type="NCBI Taxonomy" id="658196"/>
    <lineage>
        <taxon>Eukaryota</taxon>
        <taxon>Fungi</taxon>
        <taxon>Fungi incertae sedis</taxon>
        <taxon>Mucoromycota</taxon>
        <taxon>Glomeromycotina</taxon>
        <taxon>Glomeromycetes</taxon>
        <taxon>Glomerales</taxon>
        <taxon>Glomeraceae</taxon>
        <taxon>Glomus</taxon>
    </lineage>
</organism>